<dbReference type="SUPFAM" id="SSF52016">
    <property type="entry name" value="LeuD/IlvD-like"/>
    <property type="match status" value="1"/>
</dbReference>
<keyword evidence="9" id="KW-0456">Lyase</keyword>
<feature type="domain" description="Aconitase/3-isopropylmalate dehydratase large subunit alpha/beta/alpha" evidence="7">
    <location>
        <begin position="86"/>
        <end position="623"/>
    </location>
</feature>
<dbReference type="SUPFAM" id="SSF53732">
    <property type="entry name" value="Aconitase iron-sulfur domain"/>
    <property type="match status" value="1"/>
</dbReference>
<dbReference type="PROSITE" id="PS01244">
    <property type="entry name" value="ACONITASE_2"/>
    <property type="match status" value="1"/>
</dbReference>
<name>A0ABT8TRH3_9ACTN</name>
<dbReference type="InterPro" id="IPR006249">
    <property type="entry name" value="Aconitase/IRP2"/>
</dbReference>
<dbReference type="CDD" id="cd01580">
    <property type="entry name" value="AcnA_IRP_Swivel"/>
    <property type="match status" value="1"/>
</dbReference>
<feature type="domain" description="Aconitase A/isopropylmalate dehydratase small subunit swivel" evidence="8">
    <location>
        <begin position="753"/>
        <end position="885"/>
    </location>
</feature>
<evidence type="ECO:0000256" key="4">
    <source>
        <dbReference type="ARBA" id="ARBA00023004"/>
    </source>
</evidence>
<dbReference type="InterPro" id="IPR015928">
    <property type="entry name" value="Aconitase/3IPM_dehydase_swvl"/>
</dbReference>
<dbReference type="CDD" id="cd01586">
    <property type="entry name" value="AcnA_IRP"/>
    <property type="match status" value="1"/>
</dbReference>
<dbReference type="GO" id="GO:0003994">
    <property type="term" value="F:aconitate hydratase activity"/>
    <property type="evidence" value="ECO:0007669"/>
    <property type="project" value="UniProtKB-EC"/>
</dbReference>
<evidence type="ECO:0000313" key="10">
    <source>
        <dbReference type="Proteomes" id="UP001168363"/>
    </source>
</evidence>
<dbReference type="Proteomes" id="UP001168363">
    <property type="component" value="Unassembled WGS sequence"/>
</dbReference>
<reference evidence="9" key="1">
    <citation type="submission" date="2023-06" db="EMBL/GenBank/DDBJ databases">
        <title>Genome sequence of Nocardioides sp. SOB44.</title>
        <authorList>
            <person name="Zhang G."/>
        </authorList>
    </citation>
    <scope>NUCLEOTIDE SEQUENCE</scope>
    <source>
        <strain evidence="9">SOB44</strain>
    </source>
</reference>
<keyword evidence="3" id="KW-0479">Metal-binding</keyword>
<organism evidence="9 10">
    <name type="scientific">Nocardioides cremeus</name>
    <dbReference type="NCBI Taxonomy" id="3058044"/>
    <lineage>
        <taxon>Bacteria</taxon>
        <taxon>Bacillati</taxon>
        <taxon>Actinomycetota</taxon>
        <taxon>Actinomycetes</taxon>
        <taxon>Propionibacteriales</taxon>
        <taxon>Nocardioidaceae</taxon>
        <taxon>Nocardioides</taxon>
    </lineage>
</organism>
<dbReference type="Pfam" id="PF00330">
    <property type="entry name" value="Aconitase"/>
    <property type="match status" value="1"/>
</dbReference>
<evidence type="ECO:0000256" key="1">
    <source>
        <dbReference type="ARBA" id="ARBA00001966"/>
    </source>
</evidence>
<evidence type="ECO:0000256" key="2">
    <source>
        <dbReference type="ARBA" id="ARBA00007185"/>
    </source>
</evidence>
<dbReference type="InterPro" id="IPR036008">
    <property type="entry name" value="Aconitase_4Fe-4S_dom"/>
</dbReference>
<gene>
    <name evidence="9" type="ORF">QWJ41_05190</name>
</gene>
<evidence type="ECO:0000256" key="6">
    <source>
        <dbReference type="SAM" id="MobiDB-lite"/>
    </source>
</evidence>
<keyword evidence="10" id="KW-1185">Reference proteome</keyword>
<evidence type="ECO:0000313" key="9">
    <source>
        <dbReference type="EMBL" id="MDO3395101.1"/>
    </source>
</evidence>
<evidence type="ECO:0000256" key="5">
    <source>
        <dbReference type="ARBA" id="ARBA00023014"/>
    </source>
</evidence>
<evidence type="ECO:0000259" key="7">
    <source>
        <dbReference type="Pfam" id="PF00330"/>
    </source>
</evidence>
<dbReference type="InterPro" id="IPR001030">
    <property type="entry name" value="Acoase/IPM_deHydtase_lsu_aba"/>
</dbReference>
<sequence length="957" mass="103216">MRKQRPSSQTRQRRCWSVASKDSFGAKGTLDVDGTSYEIFRLDAVKGDGLDVDSLPFSLKVLLENLLRTEDGSDITAEDIKAIAGWDADADPSQEIQFTPARVIMQDFTGVPCVVDLATMREAMADLGGDPTKINPLAPAEMVIDHSVIADVFGTPEAFERNVEIEYERNRERYQFLRWGQGAFDDFKVVPPGTGIVHQVNIEHLARTVFTREVDGELLAYPDTCVGTDSHTTMVNGIGVVGWGVGGIEAEAAMLGQPVSMLIPRVVGFKLNGDLPEGATATDLVLTITEMLREHGVVGKFVEFYGPGVSALPLANRATIGNMSPEFGSTIAVFPIDEETTKYLELTGRSPEQLALVEAYAKEQGLWHDPEAEPRYSEKLELDLATVVPSLAGPKRPQDRVSLSEAKQGFRGALADYVDHEHQDTNGYDESLEETFPASDPATSNGGGESAKPKNYLSAAPADGGRPSNPVHVTLEDGTEFELDHGAVAIAAITSCTNTSNPSVMIGAALLAKKAVEKGLQRKPWVKTTLAPGSKVVSDYYEKAGLTPYLDKLGFNLVGYGCTTCIGNSGPLIPEVSAAVNEKDLAVVSVLSGNRNFEGRINPDVKMNYLASPPLVVAYALAGSMDLDLFNDPLGQDTEGNDVFMKDIWPTAAEIEEVVGSAITSEMFDDGYSDVFAGDEQWRSLPTPEGKTFEWDPESTYVRKPPYFDGMPDEPEAVTDIEGARVLLKLGDSVTTDHISPAGAIKKDSPAGKYLAEHGVEQRDFNSYGSRRGNHEVMIRGTFANIRLRNQLAPGTEGGFTKDFSGDADGEQSVTSVFEASEKYIAAGTPLVVLAGKEYGSGSSRDWAAKGTALLGVKAVIAESYERIHRSNLIGMGVLPLQFPEGESAESLGLTGEETFSITGVTELNDGTTPRTVKVKAGDVEFDGVVRIDTPGEANYYRNGGIMQYVLRNLRRG</sequence>
<accession>A0ABT8TRH3</accession>
<protein>
    <submittedName>
        <fullName evidence="9">Aconitate hydratase</fullName>
        <ecNumber evidence="9">4.2.1.3</ecNumber>
    </submittedName>
</protein>
<dbReference type="NCBIfam" id="NF009520">
    <property type="entry name" value="PRK12881.1"/>
    <property type="match status" value="1"/>
</dbReference>
<dbReference type="EC" id="4.2.1.3" evidence="9"/>
<proteinExistence type="inferred from homology"/>
<evidence type="ECO:0000256" key="3">
    <source>
        <dbReference type="ARBA" id="ARBA00022723"/>
    </source>
</evidence>
<dbReference type="PANTHER" id="PTHR11670">
    <property type="entry name" value="ACONITASE/IRON-RESPONSIVE ELEMENT FAMILY MEMBER"/>
    <property type="match status" value="1"/>
</dbReference>
<comment type="similarity">
    <text evidence="2">Belongs to the aconitase/IPM isomerase family.</text>
</comment>
<comment type="caution">
    <text evidence="9">The sequence shown here is derived from an EMBL/GenBank/DDBJ whole genome shotgun (WGS) entry which is preliminary data.</text>
</comment>
<dbReference type="Gene3D" id="3.20.19.10">
    <property type="entry name" value="Aconitase, domain 4"/>
    <property type="match status" value="1"/>
</dbReference>
<dbReference type="Gene3D" id="6.10.190.10">
    <property type="match status" value="1"/>
</dbReference>
<comment type="cofactor">
    <cofactor evidence="1">
        <name>[4Fe-4S] cluster</name>
        <dbReference type="ChEBI" id="CHEBI:49883"/>
    </cofactor>
</comment>
<keyword evidence="5" id="KW-0411">Iron-sulfur</keyword>
<dbReference type="NCBIfam" id="NF006757">
    <property type="entry name" value="PRK09277.1"/>
    <property type="match status" value="1"/>
</dbReference>
<dbReference type="RefSeq" id="WP_302706358.1">
    <property type="nucleotide sequence ID" value="NZ_JAULSC010000003.1"/>
</dbReference>
<dbReference type="Gene3D" id="3.30.499.10">
    <property type="entry name" value="Aconitase, domain 3"/>
    <property type="match status" value="2"/>
</dbReference>
<dbReference type="InterPro" id="IPR015931">
    <property type="entry name" value="Acnase/IPM_dHydase_lsu_aba_1/3"/>
</dbReference>
<dbReference type="Pfam" id="PF00694">
    <property type="entry name" value="Aconitase_C"/>
    <property type="match status" value="1"/>
</dbReference>
<dbReference type="InterPro" id="IPR018136">
    <property type="entry name" value="Aconitase_4Fe-4S_BS"/>
</dbReference>
<dbReference type="PROSITE" id="PS00450">
    <property type="entry name" value="ACONITASE_1"/>
    <property type="match status" value="1"/>
</dbReference>
<dbReference type="InterPro" id="IPR044137">
    <property type="entry name" value="AcnA_IRP_Swivel"/>
</dbReference>
<dbReference type="EMBL" id="JAULSC010000003">
    <property type="protein sequence ID" value="MDO3395101.1"/>
    <property type="molecule type" value="Genomic_DNA"/>
</dbReference>
<evidence type="ECO:0000259" key="8">
    <source>
        <dbReference type="Pfam" id="PF00694"/>
    </source>
</evidence>
<dbReference type="PRINTS" id="PR00415">
    <property type="entry name" value="ACONITASE"/>
</dbReference>
<feature type="region of interest" description="Disordered" evidence="6">
    <location>
        <begin position="424"/>
        <end position="472"/>
    </location>
</feature>
<dbReference type="InterPro" id="IPR000573">
    <property type="entry name" value="AconitaseA/IPMdHydase_ssu_swvl"/>
</dbReference>
<keyword evidence="4" id="KW-0408">Iron</keyword>